<keyword evidence="2" id="KW-0378">Hydrolase</keyword>
<evidence type="ECO:0000313" key="2">
    <source>
        <dbReference type="EMBL" id="QNS07038.1"/>
    </source>
</evidence>
<dbReference type="PANTHER" id="PTHR19288">
    <property type="entry name" value="4-NITROPHENYLPHOSPHATASE-RELATED"/>
    <property type="match status" value="1"/>
</dbReference>
<dbReference type="PANTHER" id="PTHR19288:SF95">
    <property type="entry name" value="D-GLYCEROL 3-PHOSPHATE PHOSPHATASE"/>
    <property type="match status" value="1"/>
</dbReference>
<dbReference type="EMBL" id="CP061281">
    <property type="protein sequence ID" value="QNS07038.1"/>
    <property type="molecule type" value="Genomic_DNA"/>
</dbReference>
<dbReference type="InterPro" id="IPR041065">
    <property type="entry name" value="GNAT-like"/>
</dbReference>
<evidence type="ECO:0000259" key="1">
    <source>
        <dbReference type="Pfam" id="PF18407"/>
    </source>
</evidence>
<sequence>MIGGVSSSEERYGMSQSASGAAEGVFRGRPAGSARALSEAYDTALLDLDGVVYAGGQAIAHAVESLAVARSGGMALAYVTNNALRTPGAVAEHLTELGIPTGADDVITSAQAVARLISEQVPAGSRILVIGGEGLRVALRERGLVPVDSADEDPAAVVQGYGGPELAWGRFAEACYAIARGVPWYASNTDLTIPSARGIAPGNGAAVEVVRIATGAEPQVAGKPLPPMHRETILRTGARTPLVVGDRLDTDIEGAFNGGVDSLLVLTGVTDGAGLLAAPPRHRPTYVDVDLRGMLTGQPEVVASGDGFSCGGWTAVAGERELELSGEGSAIDGLRALCGAAWSAGGDGECGLDSGKALARAGLG</sequence>
<dbReference type="GO" id="GO:0005737">
    <property type="term" value="C:cytoplasm"/>
    <property type="evidence" value="ECO:0007669"/>
    <property type="project" value="TreeGrafter"/>
</dbReference>
<gene>
    <name evidence="2" type="ORF">IAG42_27915</name>
</gene>
<dbReference type="SUPFAM" id="SSF56784">
    <property type="entry name" value="HAD-like"/>
    <property type="match status" value="1"/>
</dbReference>
<dbReference type="Gene3D" id="3.40.50.1000">
    <property type="entry name" value="HAD superfamily/HAD-like"/>
    <property type="match status" value="2"/>
</dbReference>
<protein>
    <submittedName>
        <fullName evidence="2">HAD-IIA family hydrolase</fullName>
    </submittedName>
</protein>
<dbReference type="InterPro" id="IPR006357">
    <property type="entry name" value="HAD-SF_hydro_IIA"/>
</dbReference>
<proteinExistence type="predicted"/>
<reference evidence="2 3" key="1">
    <citation type="submission" date="2020-09" db="EMBL/GenBank/DDBJ databases">
        <title>A novel species.</title>
        <authorList>
            <person name="Gao J."/>
        </authorList>
    </citation>
    <scope>NUCLEOTIDE SEQUENCE [LARGE SCALE GENOMIC DNA]</scope>
    <source>
        <strain evidence="2 3">CRXT-Y-14</strain>
    </source>
</reference>
<evidence type="ECO:0000313" key="3">
    <source>
        <dbReference type="Proteomes" id="UP000516428"/>
    </source>
</evidence>
<dbReference type="Proteomes" id="UP000516428">
    <property type="component" value="Chromosome"/>
</dbReference>
<dbReference type="InterPro" id="IPR036412">
    <property type="entry name" value="HAD-like_sf"/>
</dbReference>
<dbReference type="Pfam" id="PF13344">
    <property type="entry name" value="Hydrolase_6"/>
    <property type="match status" value="1"/>
</dbReference>
<name>A0A7H1BE83_9ACTN</name>
<dbReference type="Pfam" id="PF13242">
    <property type="entry name" value="Hydrolase_like"/>
    <property type="match status" value="1"/>
</dbReference>
<keyword evidence="3" id="KW-1185">Reference proteome</keyword>
<feature type="domain" description="GCN5-related N-acetyltransferase-like" evidence="1">
    <location>
        <begin position="310"/>
        <end position="363"/>
    </location>
</feature>
<dbReference type="InterPro" id="IPR023214">
    <property type="entry name" value="HAD_sf"/>
</dbReference>
<organism evidence="2 3">
    <name type="scientific">Streptomyces xanthii</name>
    <dbReference type="NCBI Taxonomy" id="2768069"/>
    <lineage>
        <taxon>Bacteria</taxon>
        <taxon>Bacillati</taxon>
        <taxon>Actinomycetota</taxon>
        <taxon>Actinomycetes</taxon>
        <taxon>Kitasatosporales</taxon>
        <taxon>Streptomycetaceae</taxon>
        <taxon>Streptomyces</taxon>
    </lineage>
</organism>
<dbReference type="GO" id="GO:0016791">
    <property type="term" value="F:phosphatase activity"/>
    <property type="evidence" value="ECO:0007669"/>
    <property type="project" value="TreeGrafter"/>
</dbReference>
<dbReference type="NCBIfam" id="TIGR01460">
    <property type="entry name" value="HAD-SF-IIA"/>
    <property type="match status" value="1"/>
</dbReference>
<accession>A0A7H1BE83</accession>
<dbReference type="Pfam" id="PF18407">
    <property type="entry name" value="GNAT_like"/>
    <property type="match status" value="1"/>
</dbReference>
<dbReference type="KEGG" id="sxn:IAG42_27915"/>
<dbReference type="AlphaFoldDB" id="A0A7H1BE83"/>